<evidence type="ECO:0000313" key="1">
    <source>
        <dbReference type="EMBL" id="VDM12922.1"/>
    </source>
</evidence>
<protein>
    <submittedName>
        <fullName evidence="1">Uncharacterized protein</fullName>
    </submittedName>
</protein>
<name>A0A3P7FQS5_WUCBA</name>
<dbReference type="Proteomes" id="UP000270924">
    <property type="component" value="Unassembled WGS sequence"/>
</dbReference>
<dbReference type="EMBL" id="UYWW01003660">
    <property type="protein sequence ID" value="VDM12922.1"/>
    <property type="molecule type" value="Genomic_DNA"/>
</dbReference>
<proteinExistence type="predicted"/>
<accession>A0A3P7FQS5</accession>
<dbReference type="AlphaFoldDB" id="A0A3P7FQS5"/>
<keyword evidence="2" id="KW-1185">Reference proteome</keyword>
<reference evidence="1 2" key="1">
    <citation type="submission" date="2018-11" db="EMBL/GenBank/DDBJ databases">
        <authorList>
            <consortium name="Pathogen Informatics"/>
        </authorList>
    </citation>
    <scope>NUCLEOTIDE SEQUENCE [LARGE SCALE GENOMIC DNA]</scope>
</reference>
<gene>
    <name evidence="1" type="ORF">WBA_LOCUS6308</name>
</gene>
<evidence type="ECO:0000313" key="2">
    <source>
        <dbReference type="Proteomes" id="UP000270924"/>
    </source>
</evidence>
<organism evidence="1 2">
    <name type="scientific">Wuchereria bancrofti</name>
    <dbReference type="NCBI Taxonomy" id="6293"/>
    <lineage>
        <taxon>Eukaryota</taxon>
        <taxon>Metazoa</taxon>
        <taxon>Ecdysozoa</taxon>
        <taxon>Nematoda</taxon>
        <taxon>Chromadorea</taxon>
        <taxon>Rhabditida</taxon>
        <taxon>Spirurina</taxon>
        <taxon>Spiruromorpha</taxon>
        <taxon>Filarioidea</taxon>
        <taxon>Onchocercidae</taxon>
        <taxon>Wuchereria</taxon>
    </lineage>
</organism>
<sequence>MRSVFNFVEIWALFLSIAMLMMSSAIICNIHNRFISIDNEVQKTFTIKTGHKTNTLRAAKYERSILIQAMTSDKIKYMAVNKFHDKVLMILFLAFPDPLGSPML</sequence>
<dbReference type="InParanoid" id="A0A3P7FQS5"/>